<organism evidence="1 2">
    <name type="scientific">Volvox africanus</name>
    <dbReference type="NCBI Taxonomy" id="51714"/>
    <lineage>
        <taxon>Eukaryota</taxon>
        <taxon>Viridiplantae</taxon>
        <taxon>Chlorophyta</taxon>
        <taxon>core chlorophytes</taxon>
        <taxon>Chlorophyceae</taxon>
        <taxon>CS clade</taxon>
        <taxon>Chlamydomonadales</taxon>
        <taxon>Volvocaceae</taxon>
        <taxon>Volvox</taxon>
    </lineage>
</organism>
<sequence>MAQNLQARRPIVNAGRRRQLQLLHPISNIRYRRFVSTRCELTVGQPEQAAKRWRQLYWELQTSVGRMIIRPLERGEVQAASVVVARAFASSPEAVPLREALKDIESISLENPVPASDANPGAHTSRAELTPDGYFLVARLFPDDPHQTPLPPGQKSRLIGAASISLSSSSHFMRRLPSVN</sequence>
<reference evidence="1 2" key="1">
    <citation type="journal article" date="2023" name="IScience">
        <title>Expanded male sex-determining region conserved during the evolution of homothallism in the green alga Volvox.</title>
        <authorList>
            <person name="Yamamoto K."/>
            <person name="Matsuzaki R."/>
            <person name="Mahakham W."/>
            <person name="Heman W."/>
            <person name="Sekimoto H."/>
            <person name="Kawachi M."/>
            <person name="Minakuchi Y."/>
            <person name="Toyoda A."/>
            <person name="Nozaki H."/>
        </authorList>
    </citation>
    <scope>NUCLEOTIDE SEQUENCE [LARGE SCALE GENOMIC DNA]</scope>
    <source>
        <strain evidence="1 2">NIES-4468</strain>
    </source>
</reference>
<evidence type="ECO:0000313" key="1">
    <source>
        <dbReference type="EMBL" id="GLI63164.1"/>
    </source>
</evidence>
<accession>A0ABQ5S0C4</accession>
<keyword evidence="2" id="KW-1185">Reference proteome</keyword>
<evidence type="ECO:0000313" key="2">
    <source>
        <dbReference type="Proteomes" id="UP001165090"/>
    </source>
</evidence>
<feature type="non-terminal residue" evidence="1">
    <location>
        <position position="180"/>
    </location>
</feature>
<dbReference type="Proteomes" id="UP001165090">
    <property type="component" value="Unassembled WGS sequence"/>
</dbReference>
<gene>
    <name evidence="1" type="ORF">VaNZ11_005935</name>
</gene>
<proteinExistence type="predicted"/>
<protein>
    <submittedName>
        <fullName evidence="1">Uncharacterized protein</fullName>
    </submittedName>
</protein>
<name>A0ABQ5S0C4_9CHLO</name>
<dbReference type="EMBL" id="BSDZ01000014">
    <property type="protein sequence ID" value="GLI63164.1"/>
    <property type="molecule type" value="Genomic_DNA"/>
</dbReference>
<comment type="caution">
    <text evidence="1">The sequence shown here is derived from an EMBL/GenBank/DDBJ whole genome shotgun (WGS) entry which is preliminary data.</text>
</comment>